<dbReference type="SUPFAM" id="SSF46689">
    <property type="entry name" value="Homeodomain-like"/>
    <property type="match status" value="1"/>
</dbReference>
<dbReference type="Pfam" id="PF13358">
    <property type="entry name" value="DDE_3"/>
    <property type="match status" value="1"/>
</dbReference>
<dbReference type="EMBL" id="CAJOBD010018298">
    <property type="protein sequence ID" value="CAF4228129.1"/>
    <property type="molecule type" value="Genomic_DNA"/>
</dbReference>
<protein>
    <recommendedName>
        <fullName evidence="1">Tc1-like transposase DDE domain-containing protein</fullName>
    </recommendedName>
</protein>
<proteinExistence type="predicted"/>
<dbReference type="InterPro" id="IPR038717">
    <property type="entry name" value="Tc1-like_DDE_dom"/>
</dbReference>
<dbReference type="Gene3D" id="3.30.420.10">
    <property type="entry name" value="Ribonuclease H-like superfamily/Ribonuclease H"/>
    <property type="match status" value="1"/>
</dbReference>
<dbReference type="AlphaFoldDB" id="A0A820D689"/>
<feature type="domain" description="Tc1-like transposase DDE" evidence="1">
    <location>
        <begin position="171"/>
        <end position="233"/>
    </location>
</feature>
<evidence type="ECO:0000313" key="2">
    <source>
        <dbReference type="EMBL" id="CAF4228129.1"/>
    </source>
</evidence>
<dbReference type="GO" id="GO:0003676">
    <property type="term" value="F:nucleic acid binding"/>
    <property type="evidence" value="ECO:0007669"/>
    <property type="project" value="InterPro"/>
</dbReference>
<evidence type="ECO:0000259" key="1">
    <source>
        <dbReference type="Pfam" id="PF13358"/>
    </source>
</evidence>
<sequence>MRHLTREECFFAVKEAQKPNMTFNAIAHKFDCDRRTVSHVVARFNETGLLTEQERSGRPPSLTEGQQRSLDKYISKNPTATSNQLSNYIFNKFGIRVSERTVQNYRRALGFYPRKQQTKVKSTQTQVEKRHLFAVEHQNSDLKKWIFIDETQVQLRNTASHLGPHVHKCRRYAVAQDKLRSHWAKPVRQWFNDHGLKLLDWLPHSPEFNAIENVWHSLKETVKTAQPKTQAELEAAVDQACHLISQKVIQGCISHVSTLLKEEENN</sequence>
<dbReference type="Pfam" id="PF13565">
    <property type="entry name" value="HTH_32"/>
    <property type="match status" value="1"/>
</dbReference>
<dbReference type="Proteomes" id="UP000663836">
    <property type="component" value="Unassembled WGS sequence"/>
</dbReference>
<reference evidence="2" key="1">
    <citation type="submission" date="2021-02" db="EMBL/GenBank/DDBJ databases">
        <authorList>
            <person name="Nowell W R."/>
        </authorList>
    </citation>
    <scope>NUCLEOTIDE SEQUENCE</scope>
</reference>
<gene>
    <name evidence="2" type="ORF">JBS370_LOCUS37755</name>
</gene>
<dbReference type="InterPro" id="IPR036397">
    <property type="entry name" value="RNaseH_sf"/>
</dbReference>
<organism evidence="2 3">
    <name type="scientific">Rotaria sordida</name>
    <dbReference type="NCBI Taxonomy" id="392033"/>
    <lineage>
        <taxon>Eukaryota</taxon>
        <taxon>Metazoa</taxon>
        <taxon>Spiralia</taxon>
        <taxon>Gnathifera</taxon>
        <taxon>Rotifera</taxon>
        <taxon>Eurotatoria</taxon>
        <taxon>Bdelloidea</taxon>
        <taxon>Philodinida</taxon>
        <taxon>Philodinidae</taxon>
        <taxon>Rotaria</taxon>
    </lineage>
</organism>
<evidence type="ECO:0000313" key="3">
    <source>
        <dbReference type="Proteomes" id="UP000663836"/>
    </source>
</evidence>
<comment type="caution">
    <text evidence="2">The sequence shown here is derived from an EMBL/GenBank/DDBJ whole genome shotgun (WGS) entry which is preliminary data.</text>
</comment>
<accession>A0A820D689</accession>
<dbReference type="InterPro" id="IPR009057">
    <property type="entry name" value="Homeodomain-like_sf"/>
</dbReference>
<name>A0A820D689_9BILA</name>